<dbReference type="AlphaFoldDB" id="A0A9D0Z4T7"/>
<dbReference type="InterPro" id="IPR010994">
    <property type="entry name" value="RuvA_2-like"/>
</dbReference>
<dbReference type="InterPro" id="IPR025657">
    <property type="entry name" value="RadC_JAB"/>
</dbReference>
<keyword evidence="4" id="KW-0378">Hydrolase</keyword>
<dbReference type="InterPro" id="IPR001405">
    <property type="entry name" value="UPF0758"/>
</dbReference>
<dbReference type="Pfam" id="PF20582">
    <property type="entry name" value="UPF0758_N"/>
    <property type="match status" value="1"/>
</dbReference>
<keyword evidence="2" id="KW-0645">Protease</keyword>
<dbReference type="GO" id="GO:0008237">
    <property type="term" value="F:metallopeptidase activity"/>
    <property type="evidence" value="ECO:0007669"/>
    <property type="project" value="UniProtKB-KW"/>
</dbReference>
<reference evidence="9" key="1">
    <citation type="submission" date="2020-10" db="EMBL/GenBank/DDBJ databases">
        <authorList>
            <person name="Gilroy R."/>
        </authorList>
    </citation>
    <scope>NUCLEOTIDE SEQUENCE</scope>
    <source>
        <strain evidence="9">ChiSjej2B20-13462</strain>
    </source>
</reference>
<evidence type="ECO:0000256" key="1">
    <source>
        <dbReference type="ARBA" id="ARBA00010243"/>
    </source>
</evidence>
<comment type="caution">
    <text evidence="9">The sequence shown here is derived from an EMBL/GenBank/DDBJ whole genome shotgun (WGS) entry which is preliminary data.</text>
</comment>
<dbReference type="PANTHER" id="PTHR30471:SF3">
    <property type="entry name" value="UPF0758 PROTEIN YEES-RELATED"/>
    <property type="match status" value="1"/>
</dbReference>
<dbReference type="InterPro" id="IPR046778">
    <property type="entry name" value="UPF0758_N"/>
</dbReference>
<dbReference type="Proteomes" id="UP000886874">
    <property type="component" value="Unassembled WGS sequence"/>
</dbReference>
<feature type="domain" description="MPN" evidence="8">
    <location>
        <begin position="101"/>
        <end position="223"/>
    </location>
</feature>
<keyword evidence="5" id="KW-0862">Zinc</keyword>
<comment type="similarity">
    <text evidence="1 7">Belongs to the UPF0758 family.</text>
</comment>
<dbReference type="PANTHER" id="PTHR30471">
    <property type="entry name" value="DNA REPAIR PROTEIN RADC"/>
    <property type="match status" value="1"/>
</dbReference>
<dbReference type="InterPro" id="IPR037518">
    <property type="entry name" value="MPN"/>
</dbReference>
<evidence type="ECO:0000256" key="7">
    <source>
        <dbReference type="RuleBase" id="RU003797"/>
    </source>
</evidence>
<evidence type="ECO:0000256" key="3">
    <source>
        <dbReference type="ARBA" id="ARBA00022723"/>
    </source>
</evidence>
<dbReference type="GO" id="GO:0006508">
    <property type="term" value="P:proteolysis"/>
    <property type="evidence" value="ECO:0007669"/>
    <property type="project" value="UniProtKB-KW"/>
</dbReference>
<sequence>MGEHDGHRKRLRTRFLERGPESLQDAEILELLLFYALPRQDTYPIAEALLDHFGTIAAVLDASRSDLKAVAGIGDAAAALLYLINPLARRYLLSRSVRGAALTTTQACGEYLLPYFFGAKEELVYVLCLNARCEVLGCRLIQRGGLNSASFSVRSVVEAAIGCNANSVVLAHNHTSGVALPSQADYEATRCVRDILTPLDILLADHIIVADNDFISLADSGFFG</sequence>
<dbReference type="CDD" id="cd08071">
    <property type="entry name" value="MPN_DUF2466"/>
    <property type="match status" value="1"/>
</dbReference>
<proteinExistence type="inferred from homology"/>
<keyword evidence="6" id="KW-0482">Metalloprotease</keyword>
<evidence type="ECO:0000256" key="6">
    <source>
        <dbReference type="ARBA" id="ARBA00023049"/>
    </source>
</evidence>
<reference evidence="9" key="2">
    <citation type="journal article" date="2021" name="PeerJ">
        <title>Extensive microbial diversity within the chicken gut microbiome revealed by metagenomics and culture.</title>
        <authorList>
            <person name="Gilroy R."/>
            <person name="Ravi A."/>
            <person name="Getino M."/>
            <person name="Pursley I."/>
            <person name="Horton D.L."/>
            <person name="Alikhan N.F."/>
            <person name="Baker D."/>
            <person name="Gharbi K."/>
            <person name="Hall N."/>
            <person name="Watson M."/>
            <person name="Adriaenssens E.M."/>
            <person name="Foster-Nyarko E."/>
            <person name="Jarju S."/>
            <person name="Secka A."/>
            <person name="Antonio M."/>
            <person name="Oren A."/>
            <person name="Chaudhuri R.R."/>
            <person name="La Ragione R."/>
            <person name="Hildebrand F."/>
            <person name="Pallen M.J."/>
        </authorList>
    </citation>
    <scope>NUCLEOTIDE SEQUENCE</scope>
    <source>
        <strain evidence="9">ChiSjej2B20-13462</strain>
    </source>
</reference>
<organism evidence="9 10">
    <name type="scientific">Candidatus Avoscillospira stercorigallinarum</name>
    <dbReference type="NCBI Taxonomy" id="2840708"/>
    <lineage>
        <taxon>Bacteria</taxon>
        <taxon>Bacillati</taxon>
        <taxon>Bacillota</taxon>
        <taxon>Clostridia</taxon>
        <taxon>Eubacteriales</taxon>
        <taxon>Oscillospiraceae</taxon>
        <taxon>Oscillospiraceae incertae sedis</taxon>
        <taxon>Candidatus Avoscillospira</taxon>
    </lineage>
</organism>
<name>A0A9D0Z4T7_9FIRM</name>
<evidence type="ECO:0000259" key="8">
    <source>
        <dbReference type="PROSITE" id="PS50249"/>
    </source>
</evidence>
<dbReference type="EMBL" id="DVFN01000021">
    <property type="protein sequence ID" value="HIQ69023.1"/>
    <property type="molecule type" value="Genomic_DNA"/>
</dbReference>
<protein>
    <submittedName>
        <fullName evidence="9">DNA repair protein RadC</fullName>
    </submittedName>
</protein>
<evidence type="ECO:0000256" key="4">
    <source>
        <dbReference type="ARBA" id="ARBA00022801"/>
    </source>
</evidence>
<dbReference type="Gene3D" id="1.10.150.20">
    <property type="entry name" value="5' to 3' exonuclease, C-terminal subdomain"/>
    <property type="match status" value="1"/>
</dbReference>
<evidence type="ECO:0000313" key="10">
    <source>
        <dbReference type="Proteomes" id="UP000886874"/>
    </source>
</evidence>
<dbReference type="PROSITE" id="PS50249">
    <property type="entry name" value="MPN"/>
    <property type="match status" value="1"/>
</dbReference>
<evidence type="ECO:0000256" key="2">
    <source>
        <dbReference type="ARBA" id="ARBA00022670"/>
    </source>
</evidence>
<dbReference type="Pfam" id="PF04002">
    <property type="entry name" value="RadC"/>
    <property type="match status" value="1"/>
</dbReference>
<evidence type="ECO:0000256" key="5">
    <source>
        <dbReference type="ARBA" id="ARBA00022833"/>
    </source>
</evidence>
<dbReference type="Gene3D" id="3.40.140.10">
    <property type="entry name" value="Cytidine Deaminase, domain 2"/>
    <property type="match status" value="1"/>
</dbReference>
<accession>A0A9D0Z4T7</accession>
<dbReference type="SUPFAM" id="SSF47781">
    <property type="entry name" value="RuvA domain 2-like"/>
    <property type="match status" value="1"/>
</dbReference>
<dbReference type="NCBIfam" id="TIGR00608">
    <property type="entry name" value="radc"/>
    <property type="match status" value="1"/>
</dbReference>
<keyword evidence="3" id="KW-0479">Metal-binding</keyword>
<gene>
    <name evidence="9" type="primary">radC</name>
    <name evidence="9" type="ORF">IAA67_01655</name>
</gene>
<evidence type="ECO:0000313" key="9">
    <source>
        <dbReference type="EMBL" id="HIQ69023.1"/>
    </source>
</evidence>
<dbReference type="GO" id="GO:0046872">
    <property type="term" value="F:metal ion binding"/>
    <property type="evidence" value="ECO:0007669"/>
    <property type="project" value="UniProtKB-KW"/>
</dbReference>